<evidence type="ECO:0000256" key="3">
    <source>
        <dbReference type="ARBA" id="ARBA00023125"/>
    </source>
</evidence>
<dbReference type="SUPFAM" id="SSF53850">
    <property type="entry name" value="Periplasmic binding protein-like II"/>
    <property type="match status" value="1"/>
</dbReference>
<dbReference type="AlphaFoldDB" id="A0A7C9TNA9"/>
<evidence type="ECO:0000256" key="4">
    <source>
        <dbReference type="ARBA" id="ARBA00023163"/>
    </source>
</evidence>
<dbReference type="InterPro" id="IPR005119">
    <property type="entry name" value="LysR_subst-bd"/>
</dbReference>
<accession>A0A7C9TNA9</accession>
<sequence>MHKKPDVSRVDLNLFTVFDAIWREGGLTRAAAQLHITQPAVSHALGRLREVCGDPLFVKVGRRMQPTPRARAMAPQVQQALTALGRTLDGPPGFDLPTAQRRFAIGLRQVQEPFVLQALQDLLPQLGTPAAPGLSLALVRMDRERLEDELRQGVLDLALDVHLPVSRHVGALQVMREPMVVLARADHPRLARGWPAGEAAALAAYLAEGHVAVSTRRAGLGLEDNALSLRGQQRRQLLRCQDYQAACAAVAATDWLLTLPRRHAQDACQQWGHRLLPAPCPMPALKIYLYWDHRLDADPANQWLRQTLIEGLGRSAPPEPA</sequence>
<evidence type="ECO:0000313" key="7">
    <source>
        <dbReference type="Proteomes" id="UP000484255"/>
    </source>
</evidence>
<keyword evidence="2" id="KW-0805">Transcription regulation</keyword>
<dbReference type="CDD" id="cd08417">
    <property type="entry name" value="PBP2_Nitroaromatics_like"/>
    <property type="match status" value="1"/>
</dbReference>
<dbReference type="InterPro" id="IPR050389">
    <property type="entry name" value="LysR-type_TF"/>
</dbReference>
<dbReference type="EMBL" id="JAAGOH010000043">
    <property type="protein sequence ID" value="NDY93663.1"/>
    <property type="molecule type" value="Genomic_DNA"/>
</dbReference>
<dbReference type="SUPFAM" id="SSF46785">
    <property type="entry name" value="Winged helix' DNA-binding domain"/>
    <property type="match status" value="1"/>
</dbReference>
<gene>
    <name evidence="6" type="ORF">G3A44_20950</name>
</gene>
<comment type="caution">
    <text evidence="6">The sequence shown here is derived from an EMBL/GenBank/DDBJ whole genome shotgun (WGS) entry which is preliminary data.</text>
</comment>
<dbReference type="RefSeq" id="WP_163459693.1">
    <property type="nucleotide sequence ID" value="NZ_JAAGOH010000043.1"/>
</dbReference>
<dbReference type="PROSITE" id="PS50931">
    <property type="entry name" value="HTH_LYSR"/>
    <property type="match status" value="1"/>
</dbReference>
<dbReference type="InterPro" id="IPR036390">
    <property type="entry name" value="WH_DNA-bd_sf"/>
</dbReference>
<dbReference type="Gene3D" id="3.40.190.10">
    <property type="entry name" value="Periplasmic binding protein-like II"/>
    <property type="match status" value="2"/>
</dbReference>
<dbReference type="Gene3D" id="1.10.10.10">
    <property type="entry name" value="Winged helix-like DNA-binding domain superfamily/Winged helix DNA-binding domain"/>
    <property type="match status" value="1"/>
</dbReference>
<dbReference type="Proteomes" id="UP000484255">
    <property type="component" value="Unassembled WGS sequence"/>
</dbReference>
<evidence type="ECO:0000256" key="2">
    <source>
        <dbReference type="ARBA" id="ARBA00023015"/>
    </source>
</evidence>
<dbReference type="InterPro" id="IPR037402">
    <property type="entry name" value="YidZ_PBP2"/>
</dbReference>
<dbReference type="PANTHER" id="PTHR30118">
    <property type="entry name" value="HTH-TYPE TRANSCRIPTIONAL REGULATOR LEUO-RELATED"/>
    <property type="match status" value="1"/>
</dbReference>
<keyword evidence="7" id="KW-1185">Reference proteome</keyword>
<dbReference type="PANTHER" id="PTHR30118:SF15">
    <property type="entry name" value="TRANSCRIPTIONAL REGULATORY PROTEIN"/>
    <property type="match status" value="1"/>
</dbReference>
<dbReference type="PRINTS" id="PR00039">
    <property type="entry name" value="HTHLYSR"/>
</dbReference>
<reference evidence="6 7" key="1">
    <citation type="submission" date="2020-02" db="EMBL/GenBank/DDBJ databases">
        <title>Ideonella bacterium strain TBM-1.</title>
        <authorList>
            <person name="Chen W.-M."/>
        </authorList>
    </citation>
    <scope>NUCLEOTIDE SEQUENCE [LARGE SCALE GENOMIC DNA]</scope>
    <source>
        <strain evidence="6 7">TBM-1</strain>
    </source>
</reference>
<dbReference type="GO" id="GO:0003677">
    <property type="term" value="F:DNA binding"/>
    <property type="evidence" value="ECO:0007669"/>
    <property type="project" value="UniProtKB-KW"/>
</dbReference>
<comment type="similarity">
    <text evidence="1">Belongs to the LysR transcriptional regulatory family.</text>
</comment>
<protein>
    <submittedName>
        <fullName evidence="6">LysR family transcriptional regulator</fullName>
    </submittedName>
</protein>
<evidence type="ECO:0000256" key="1">
    <source>
        <dbReference type="ARBA" id="ARBA00009437"/>
    </source>
</evidence>
<dbReference type="InterPro" id="IPR000847">
    <property type="entry name" value="LysR_HTH_N"/>
</dbReference>
<dbReference type="GO" id="GO:0003700">
    <property type="term" value="F:DNA-binding transcription factor activity"/>
    <property type="evidence" value="ECO:0007669"/>
    <property type="project" value="InterPro"/>
</dbReference>
<dbReference type="Pfam" id="PF03466">
    <property type="entry name" value="LysR_substrate"/>
    <property type="match status" value="1"/>
</dbReference>
<dbReference type="Pfam" id="PF00126">
    <property type="entry name" value="HTH_1"/>
    <property type="match status" value="1"/>
</dbReference>
<feature type="domain" description="HTH lysR-type" evidence="5">
    <location>
        <begin position="10"/>
        <end position="67"/>
    </location>
</feature>
<keyword evidence="3" id="KW-0238">DNA-binding</keyword>
<name>A0A7C9TNA9_9BURK</name>
<keyword evidence="4" id="KW-0804">Transcription</keyword>
<evidence type="ECO:0000259" key="5">
    <source>
        <dbReference type="PROSITE" id="PS50931"/>
    </source>
</evidence>
<dbReference type="InterPro" id="IPR036388">
    <property type="entry name" value="WH-like_DNA-bd_sf"/>
</dbReference>
<proteinExistence type="inferred from homology"/>
<organism evidence="6 7">
    <name type="scientific">Ideonella livida</name>
    <dbReference type="NCBI Taxonomy" id="2707176"/>
    <lineage>
        <taxon>Bacteria</taxon>
        <taxon>Pseudomonadati</taxon>
        <taxon>Pseudomonadota</taxon>
        <taxon>Betaproteobacteria</taxon>
        <taxon>Burkholderiales</taxon>
        <taxon>Sphaerotilaceae</taxon>
        <taxon>Ideonella</taxon>
    </lineage>
</organism>
<evidence type="ECO:0000313" key="6">
    <source>
        <dbReference type="EMBL" id="NDY93663.1"/>
    </source>
</evidence>